<proteinExistence type="predicted"/>
<evidence type="ECO:0000313" key="2">
    <source>
        <dbReference type="EMBL" id="TMQ63980.1"/>
    </source>
</evidence>
<name>A0A538TK40_UNCEI</name>
<evidence type="ECO:0000313" key="3">
    <source>
        <dbReference type="Proteomes" id="UP000316609"/>
    </source>
</evidence>
<protein>
    <submittedName>
        <fullName evidence="2">Uncharacterized protein</fullName>
    </submittedName>
</protein>
<comment type="caution">
    <text evidence="2">The sequence shown here is derived from an EMBL/GenBank/DDBJ whole genome shotgun (WGS) entry which is preliminary data.</text>
</comment>
<dbReference type="EMBL" id="VBOY01000097">
    <property type="protein sequence ID" value="TMQ63980.1"/>
    <property type="molecule type" value="Genomic_DNA"/>
</dbReference>
<reference evidence="2 3" key="1">
    <citation type="journal article" date="2019" name="Nat. Microbiol.">
        <title>Mediterranean grassland soil C-N compound turnover is dependent on rainfall and depth, and is mediated by genomically divergent microorganisms.</title>
        <authorList>
            <person name="Diamond S."/>
            <person name="Andeer P.F."/>
            <person name="Li Z."/>
            <person name="Crits-Christoph A."/>
            <person name="Burstein D."/>
            <person name="Anantharaman K."/>
            <person name="Lane K.R."/>
            <person name="Thomas B.C."/>
            <person name="Pan C."/>
            <person name="Northen T.R."/>
            <person name="Banfield J.F."/>
        </authorList>
    </citation>
    <scope>NUCLEOTIDE SEQUENCE [LARGE SCALE GENOMIC DNA]</scope>
    <source>
        <strain evidence="2">WS_8</strain>
    </source>
</reference>
<evidence type="ECO:0000256" key="1">
    <source>
        <dbReference type="SAM" id="Phobius"/>
    </source>
</evidence>
<organism evidence="2 3">
    <name type="scientific">Eiseniibacteriota bacterium</name>
    <dbReference type="NCBI Taxonomy" id="2212470"/>
    <lineage>
        <taxon>Bacteria</taxon>
        <taxon>Candidatus Eiseniibacteriota</taxon>
    </lineage>
</organism>
<keyword evidence="1" id="KW-0472">Membrane</keyword>
<dbReference type="AlphaFoldDB" id="A0A538TK40"/>
<keyword evidence="1" id="KW-0812">Transmembrane</keyword>
<gene>
    <name evidence="2" type="ORF">E6K78_10040</name>
</gene>
<feature type="transmembrane region" description="Helical" evidence="1">
    <location>
        <begin position="68"/>
        <end position="87"/>
    </location>
</feature>
<sequence>MAEGAPAGDPWVARLVKLVPSEIVAVYLAGRGHAGSMASLWPIVCLALLVIVRAWGTRGPRRKPQWPAVAISGASFVLWVLAMDGQFLGVKLAADVASLAVLVWTTLVPALYRGDPAA</sequence>
<accession>A0A538TK40</accession>
<feature type="transmembrane region" description="Helical" evidence="1">
    <location>
        <begin position="38"/>
        <end position="56"/>
    </location>
</feature>
<keyword evidence="1" id="KW-1133">Transmembrane helix</keyword>
<dbReference type="Proteomes" id="UP000316609">
    <property type="component" value="Unassembled WGS sequence"/>
</dbReference>